<dbReference type="Pfam" id="PF00078">
    <property type="entry name" value="RVT_1"/>
    <property type="match status" value="1"/>
</dbReference>
<gene>
    <name evidence="2" type="ORF">BT1A1_0677</name>
</gene>
<dbReference type="PANTHER" id="PTHR34047:SF8">
    <property type="entry name" value="PROTEIN YKFC"/>
    <property type="match status" value="1"/>
</dbReference>
<protein>
    <recommendedName>
        <fullName evidence="1">Reverse transcriptase domain-containing protein</fullName>
    </recommendedName>
</protein>
<evidence type="ECO:0000259" key="1">
    <source>
        <dbReference type="PROSITE" id="PS50878"/>
    </source>
</evidence>
<name>A0A090IR38_9BACI</name>
<sequence>MVRIDIGIEEQLIKYGYFSEHIPSCFNSDLFYQHYHSLKTSAESTFSEPLSLTISKNDSFRRTIKIPNPEQQLKLFDYIISNAEEIRGILENNEHTLSNPFKNRVLKYEELDFFDIPNFKEKHNLGSDYIQNLVKKVKDSMGYKYVCKLDLANFYDSIYTHTLEWAIIGKEAAKENSLHKTYKNNLGEKLDLLVRNTNNRETSGIPTGPFSSRILSELLLNKVDEEIEQLIDDVDFKFLHYVDDYEFYFRNEADFNYIKNKLRKIFEKYRLKINESKTQFIEYPYHHNTDLKFEFKNQINKFRKSKKVQDAMLIFFKADELYEIGEKGAYKYLYKQLKNEDFSSAWKEIESFLIGHLLVKPSLAPYIIKLIINHKDLVSKEFINELKINLETSVENGLDNEAEWLLWILTKLNVKLNVNELVNLFEKTHDDLLRIMLIDYAHKHKKNNSKKVKLTLDNLLNTLTNYNLRSEHWLIIYEWVYHKWYGYQRLENKINEINFFKALKKRRIHFYNP</sequence>
<dbReference type="SUPFAM" id="SSF56672">
    <property type="entry name" value="DNA/RNA polymerases"/>
    <property type="match status" value="1"/>
</dbReference>
<dbReference type="InterPro" id="IPR000477">
    <property type="entry name" value="RT_dom"/>
</dbReference>
<evidence type="ECO:0000313" key="3">
    <source>
        <dbReference type="Proteomes" id="UP000040576"/>
    </source>
</evidence>
<dbReference type="InterPro" id="IPR051083">
    <property type="entry name" value="GrpII_Intron_Splice-Mob/Def"/>
</dbReference>
<dbReference type="EMBL" id="CCRF01000023">
    <property type="protein sequence ID" value="CEE00531.1"/>
    <property type="molecule type" value="Genomic_DNA"/>
</dbReference>
<dbReference type="Proteomes" id="UP000040576">
    <property type="component" value="Unassembled WGS sequence"/>
</dbReference>
<organism evidence="2 3">
    <name type="scientific">Caldibacillus thermoamylovorans</name>
    <dbReference type="NCBI Taxonomy" id="35841"/>
    <lineage>
        <taxon>Bacteria</taxon>
        <taxon>Bacillati</taxon>
        <taxon>Bacillota</taxon>
        <taxon>Bacilli</taxon>
        <taxon>Bacillales</taxon>
        <taxon>Bacillaceae</taxon>
        <taxon>Caldibacillus</taxon>
    </lineage>
</organism>
<keyword evidence="3" id="KW-1185">Reference proteome</keyword>
<dbReference type="CDD" id="cd01646">
    <property type="entry name" value="RT_Bac_retron_I"/>
    <property type="match status" value="1"/>
</dbReference>
<reference evidence="2 3" key="1">
    <citation type="submission" date="2014-07" db="EMBL/GenBank/DDBJ databases">
        <authorList>
            <person name="Wibberg Daniel"/>
        </authorList>
    </citation>
    <scope>NUCLEOTIDE SEQUENCE [LARGE SCALE GENOMIC DNA]</scope>
</reference>
<dbReference type="RefSeq" id="WP_034768111.1">
    <property type="nucleotide sequence ID" value="NZ_CCRF01000023.1"/>
</dbReference>
<dbReference type="AlphaFoldDB" id="A0A090IR38"/>
<dbReference type="PROSITE" id="PS50878">
    <property type="entry name" value="RT_POL"/>
    <property type="match status" value="1"/>
</dbReference>
<feature type="domain" description="Reverse transcriptase" evidence="1">
    <location>
        <begin position="1"/>
        <end position="300"/>
    </location>
</feature>
<dbReference type="PANTHER" id="PTHR34047">
    <property type="entry name" value="NUCLEAR INTRON MATURASE 1, MITOCHONDRIAL-RELATED"/>
    <property type="match status" value="1"/>
</dbReference>
<proteinExistence type="predicted"/>
<dbReference type="InterPro" id="IPR043502">
    <property type="entry name" value="DNA/RNA_pol_sf"/>
</dbReference>
<evidence type="ECO:0000313" key="2">
    <source>
        <dbReference type="EMBL" id="CEE00531.1"/>
    </source>
</evidence>
<accession>A0A090IR38</accession>